<dbReference type="GO" id="GO:0007095">
    <property type="term" value="P:mitotic G2 DNA damage checkpoint signaling"/>
    <property type="evidence" value="ECO:0007669"/>
    <property type="project" value="EnsemblFungi"/>
</dbReference>
<evidence type="ECO:0000313" key="3">
    <source>
        <dbReference type="Proteomes" id="UP000006310"/>
    </source>
</evidence>
<dbReference type="InterPro" id="IPR026217">
    <property type="entry name" value="Ddc1"/>
</dbReference>
<dbReference type="GO" id="GO:0051598">
    <property type="term" value="P:meiotic recombination checkpoint signaling"/>
    <property type="evidence" value="ECO:0007669"/>
    <property type="project" value="EnsemblFungi"/>
</dbReference>
<evidence type="ECO:0000256" key="1">
    <source>
        <dbReference type="SAM" id="MobiDB-lite"/>
    </source>
</evidence>
<organism evidence="2 3">
    <name type="scientific">Huiozyma naganishii (strain ATCC MYA-139 / BCRC 22969 / CBS 8797 / KCTC 17520 / NBRC 10181 / NCYC 3082 / Yp74L-3)</name>
    <name type="common">Yeast</name>
    <name type="synonym">Kazachstania naganishii</name>
    <dbReference type="NCBI Taxonomy" id="1071383"/>
    <lineage>
        <taxon>Eukaryota</taxon>
        <taxon>Fungi</taxon>
        <taxon>Dikarya</taxon>
        <taxon>Ascomycota</taxon>
        <taxon>Saccharomycotina</taxon>
        <taxon>Saccharomycetes</taxon>
        <taxon>Saccharomycetales</taxon>
        <taxon>Saccharomycetaceae</taxon>
        <taxon>Huiozyma</taxon>
    </lineage>
</organism>
<accession>J7R5W2</accession>
<name>J7R5W2_HUIN7</name>
<dbReference type="Gene3D" id="3.70.10.10">
    <property type="match status" value="1"/>
</dbReference>
<evidence type="ECO:0000313" key="2">
    <source>
        <dbReference type="EMBL" id="CCK70250.1"/>
    </source>
</evidence>
<dbReference type="AlphaFoldDB" id="J7R5W2"/>
<protein>
    <submittedName>
        <fullName evidence="2">Uncharacterized protein</fullName>
    </submittedName>
</protein>
<reference evidence="2 3" key="1">
    <citation type="journal article" date="2011" name="Proc. Natl. Acad. Sci. U.S.A.">
        <title>Evolutionary erosion of yeast sex chromosomes by mating-type switching accidents.</title>
        <authorList>
            <person name="Gordon J.L."/>
            <person name="Armisen D."/>
            <person name="Proux-Wera E."/>
            <person name="Oheigeartaigh S.S."/>
            <person name="Byrne K.P."/>
            <person name="Wolfe K.H."/>
        </authorList>
    </citation>
    <scope>NUCLEOTIDE SEQUENCE [LARGE SCALE GENOMIC DNA]</scope>
    <source>
        <strain evidence="3">ATCC MYA-139 / BCRC 22969 / CBS 8797 / CCRC 22969 / KCTC 17520 / NBRC 10181 / NCYC 3082</strain>
    </source>
</reference>
<dbReference type="GO" id="GO:0030295">
    <property type="term" value="F:protein kinase activator activity"/>
    <property type="evidence" value="ECO:0007669"/>
    <property type="project" value="EnsemblFungi"/>
</dbReference>
<dbReference type="GO" id="GO:0000076">
    <property type="term" value="P:DNA replication checkpoint signaling"/>
    <property type="evidence" value="ECO:0007669"/>
    <property type="project" value="TreeGrafter"/>
</dbReference>
<dbReference type="GO" id="GO:0071479">
    <property type="term" value="P:cellular response to ionizing radiation"/>
    <property type="evidence" value="ECO:0007669"/>
    <property type="project" value="TreeGrafter"/>
</dbReference>
<keyword evidence="3" id="KW-1185">Reference proteome</keyword>
<dbReference type="PRINTS" id="PR02063">
    <property type="entry name" value="DNADAMAGECP1"/>
</dbReference>
<dbReference type="InterPro" id="IPR046938">
    <property type="entry name" value="DNA_clamp_sf"/>
</dbReference>
<dbReference type="KEGG" id="kng:KNAG_0D05110"/>
<dbReference type="OrthoDB" id="3992718at2759"/>
<dbReference type="GO" id="GO:0000725">
    <property type="term" value="P:recombinational repair"/>
    <property type="evidence" value="ECO:0007669"/>
    <property type="project" value="EnsemblFungi"/>
</dbReference>
<dbReference type="GeneID" id="34525939"/>
<dbReference type="GO" id="GO:0031573">
    <property type="term" value="P:mitotic intra-S DNA damage checkpoint signaling"/>
    <property type="evidence" value="ECO:0007669"/>
    <property type="project" value="EnsemblFungi"/>
</dbReference>
<dbReference type="GO" id="GO:0030896">
    <property type="term" value="C:checkpoint clamp complex"/>
    <property type="evidence" value="ECO:0007669"/>
    <property type="project" value="EnsemblFungi"/>
</dbReference>
<feature type="compositionally biased region" description="Basic and acidic residues" evidence="1">
    <location>
        <begin position="530"/>
        <end position="545"/>
    </location>
</feature>
<dbReference type="Proteomes" id="UP000006310">
    <property type="component" value="Chromosome 4"/>
</dbReference>
<dbReference type="InterPro" id="IPR007268">
    <property type="entry name" value="Rad9/Ddc1"/>
</dbReference>
<dbReference type="PANTHER" id="PTHR15237:SF0">
    <property type="entry name" value="CELL CYCLE CHECKPOINT CONTROL PROTEIN"/>
    <property type="match status" value="1"/>
</dbReference>
<sequence length="583" mass="65611">MSFRAAIENQERLGAWYRGIYVLSSISDKIKLTISKDDIILWSIHSTDTSLCQLRYEASFFDEFVFEPYDIVFGESGLQIETDLKGHDHKLYSFEIDAKQLTTVSRKPDNDIIRKYSLSINNTTTCSESLINKLLVAIEMESLIMKEYCPQFQPIKYTPIVLDLQYKRKFLDVFGSNSYDKDYTLDPNLIACFIEVSKELSNSLFNKSLMNQNDLRDGDRPLESSDEINYINCNYGLIKNFVDNCQKSIFDDVKLELLERKMAITAFVKGTFKGSEILQNALSMSNTMNTADIGHYCLFDGVEEEHGGRSGQKKSPKTLIFKLRDFKNFIGIGNSWKNIPITLSASRNNDLSIWFCHPGEPILFQMNKGGVRAQLLLVTDSTVGSSTIKSKEPTANNQMSNPSMDTSRAASPLRLNSNTRLQKTETASNLNSRSTSPFKLVNSDIQSIPLRDNRMSPLKDTAIETTTNERLSSAGKVVSARKLFVSDASQESNIDYPNVQNDNTSKAEQDMLAQLQMERSETTIGWGNRSLKEFPTKRPSAETRNPKKQHKMSPGEDADKGAEEQDAAGLGPTQAQNPKGLFD</sequence>
<gene>
    <name evidence="2" type="primary">KNAG0D05110</name>
    <name evidence="2" type="ordered locus">KNAG_0D05110</name>
</gene>
<dbReference type="SUPFAM" id="SSF55979">
    <property type="entry name" value="DNA clamp"/>
    <property type="match status" value="1"/>
</dbReference>
<feature type="region of interest" description="Disordered" evidence="1">
    <location>
        <begin position="386"/>
        <end position="411"/>
    </location>
</feature>
<dbReference type="PANTHER" id="PTHR15237">
    <property type="entry name" value="DNA REPAIR PROTEIN RAD9"/>
    <property type="match status" value="1"/>
</dbReference>
<dbReference type="HOGENOM" id="CLU_490204_0_0_1"/>
<dbReference type="EMBL" id="HE978317">
    <property type="protein sequence ID" value="CCK70250.1"/>
    <property type="molecule type" value="Genomic_DNA"/>
</dbReference>
<dbReference type="STRING" id="1071383.J7R5W2"/>
<feature type="region of interest" description="Disordered" evidence="1">
    <location>
        <begin position="521"/>
        <end position="583"/>
    </location>
</feature>
<proteinExistence type="predicted"/>
<feature type="compositionally biased region" description="Basic and acidic residues" evidence="1">
    <location>
        <begin position="553"/>
        <end position="563"/>
    </location>
</feature>
<dbReference type="OMA" id="EHYCLFT"/>
<dbReference type="eggNOG" id="ENOG502QT39">
    <property type="taxonomic scope" value="Eukaryota"/>
</dbReference>
<reference evidence="3" key="2">
    <citation type="submission" date="2012-08" db="EMBL/GenBank/DDBJ databases">
        <title>Genome sequence of Kazachstania naganishii.</title>
        <authorList>
            <person name="Gordon J.L."/>
            <person name="Armisen D."/>
            <person name="Proux-Wera E."/>
            <person name="OhEigeartaigh S.S."/>
            <person name="Byrne K.P."/>
            <person name="Wolfe K.H."/>
        </authorList>
    </citation>
    <scope>NUCLEOTIDE SEQUENCE [LARGE SCALE GENOMIC DNA]</scope>
    <source>
        <strain evidence="3">ATCC MYA-139 / BCRC 22969 / CBS 8797 / CCRC 22969 / KCTC 17520 / NBRC 10181 / NCYC 3082</strain>
    </source>
</reference>
<dbReference type="GO" id="GO:0031571">
    <property type="term" value="P:mitotic G1 DNA damage checkpoint signaling"/>
    <property type="evidence" value="ECO:0007669"/>
    <property type="project" value="EnsemblFungi"/>
</dbReference>
<dbReference type="RefSeq" id="XP_022464496.1">
    <property type="nucleotide sequence ID" value="XM_022607951.1"/>
</dbReference>